<proteinExistence type="predicted"/>
<accession>A0A6N2JZK8</accession>
<evidence type="ECO:0000256" key="1">
    <source>
        <dbReference type="SAM" id="SignalP"/>
    </source>
</evidence>
<gene>
    <name evidence="3" type="ORF">SVIM_LOCUS452144</name>
    <name evidence="2" type="ORF">SVIM_LOCUS9749</name>
</gene>
<evidence type="ECO:0000313" key="3">
    <source>
        <dbReference type="EMBL" id="VFU60842.1"/>
    </source>
</evidence>
<evidence type="ECO:0000313" key="2">
    <source>
        <dbReference type="EMBL" id="VFU20957.1"/>
    </source>
</evidence>
<dbReference type="PROSITE" id="PS51257">
    <property type="entry name" value="PROKAR_LIPOPROTEIN"/>
    <property type="match status" value="1"/>
</dbReference>
<dbReference type="EMBL" id="CAADRP010000002">
    <property type="protein sequence ID" value="VFU20957.1"/>
    <property type="molecule type" value="Genomic_DNA"/>
</dbReference>
<organism evidence="2">
    <name type="scientific">Salix viminalis</name>
    <name type="common">Common osier</name>
    <name type="synonym">Basket willow</name>
    <dbReference type="NCBI Taxonomy" id="40686"/>
    <lineage>
        <taxon>Eukaryota</taxon>
        <taxon>Viridiplantae</taxon>
        <taxon>Streptophyta</taxon>
        <taxon>Embryophyta</taxon>
        <taxon>Tracheophyta</taxon>
        <taxon>Spermatophyta</taxon>
        <taxon>Magnoliopsida</taxon>
        <taxon>eudicotyledons</taxon>
        <taxon>Gunneridae</taxon>
        <taxon>Pentapetalae</taxon>
        <taxon>rosids</taxon>
        <taxon>fabids</taxon>
        <taxon>Malpighiales</taxon>
        <taxon>Salicaceae</taxon>
        <taxon>Saliceae</taxon>
        <taxon>Salix</taxon>
    </lineage>
</organism>
<feature type="signal peptide" evidence="1">
    <location>
        <begin position="1"/>
        <end position="24"/>
    </location>
</feature>
<dbReference type="EMBL" id="CAADRP010002078">
    <property type="protein sequence ID" value="VFU60842.1"/>
    <property type="molecule type" value="Genomic_DNA"/>
</dbReference>
<keyword evidence="1" id="KW-0732">Signal</keyword>
<dbReference type="AlphaFoldDB" id="A0A6N2JZK8"/>
<reference evidence="2" key="1">
    <citation type="submission" date="2019-03" db="EMBL/GenBank/DDBJ databases">
        <authorList>
            <person name="Mank J."/>
            <person name="Almeida P."/>
        </authorList>
    </citation>
    <scope>NUCLEOTIDE SEQUENCE</scope>
    <source>
        <strain evidence="2">78183</strain>
    </source>
</reference>
<protein>
    <submittedName>
        <fullName evidence="2">Uncharacterized protein</fullName>
    </submittedName>
</protein>
<sequence length="83" mass="8975">MAMTRSKTAFVAFLLLAACSAAGGIPASAAALSCETAADCKKYPIVCPGCKSHAWRPMFDLYMAHQELPAFSELKTHRPIDRE</sequence>
<feature type="chain" id="PRO_5036184516" evidence="1">
    <location>
        <begin position="25"/>
        <end position="83"/>
    </location>
</feature>
<name>A0A6N2JZK8_SALVM</name>